<dbReference type="Gramene" id="OE9A098625T1">
    <property type="protein sequence ID" value="OE9A098625C1"/>
    <property type="gene ID" value="OE9A098625"/>
</dbReference>
<dbReference type="EMBL" id="CACTIH010009141">
    <property type="protein sequence ID" value="CAA3025744.1"/>
    <property type="molecule type" value="Genomic_DNA"/>
</dbReference>
<dbReference type="AlphaFoldDB" id="A0A8S0V327"/>
<sequence>MKRKLQLKLKVIFTICGRSWANCGCDSVKGLSKAAVLDMMGYEFEIQYLPGMENKAAEALSRVPSQIELAAITFPMVVDVRLILEQTEVDPKLAKIKEELQNNPDSHPHYSLDQDWLLYKRCLVLSSSSTLIPTLLHEFHCSLVGAFKFSSDLQAAN</sequence>
<dbReference type="OrthoDB" id="1751703at2759"/>
<dbReference type="Proteomes" id="UP000594638">
    <property type="component" value="Unassembled WGS sequence"/>
</dbReference>
<accession>A0A8S0V327</accession>
<proteinExistence type="predicted"/>
<gene>
    <name evidence="1" type="ORF">OLEA9_A098625</name>
</gene>
<reference evidence="1 2" key="1">
    <citation type="submission" date="2019-12" db="EMBL/GenBank/DDBJ databases">
        <authorList>
            <person name="Alioto T."/>
            <person name="Alioto T."/>
            <person name="Gomez Garrido J."/>
        </authorList>
    </citation>
    <scope>NUCLEOTIDE SEQUENCE [LARGE SCALE GENOMIC DNA]</scope>
</reference>
<evidence type="ECO:0000313" key="1">
    <source>
        <dbReference type="EMBL" id="CAA3025744.1"/>
    </source>
</evidence>
<evidence type="ECO:0000313" key="2">
    <source>
        <dbReference type="Proteomes" id="UP000594638"/>
    </source>
</evidence>
<comment type="caution">
    <text evidence="1">The sequence shown here is derived from an EMBL/GenBank/DDBJ whole genome shotgun (WGS) entry which is preliminary data.</text>
</comment>
<name>A0A8S0V327_OLEEU</name>
<organism evidence="1 2">
    <name type="scientific">Olea europaea subsp. europaea</name>
    <dbReference type="NCBI Taxonomy" id="158383"/>
    <lineage>
        <taxon>Eukaryota</taxon>
        <taxon>Viridiplantae</taxon>
        <taxon>Streptophyta</taxon>
        <taxon>Embryophyta</taxon>
        <taxon>Tracheophyta</taxon>
        <taxon>Spermatophyta</taxon>
        <taxon>Magnoliopsida</taxon>
        <taxon>eudicotyledons</taxon>
        <taxon>Gunneridae</taxon>
        <taxon>Pentapetalae</taxon>
        <taxon>asterids</taxon>
        <taxon>lamiids</taxon>
        <taxon>Lamiales</taxon>
        <taxon>Oleaceae</taxon>
        <taxon>Oleeae</taxon>
        <taxon>Olea</taxon>
    </lineage>
</organism>
<protein>
    <submittedName>
        <fullName evidence="1">Uncharacterized protein</fullName>
    </submittedName>
</protein>
<keyword evidence="2" id="KW-1185">Reference proteome</keyword>